<feature type="compositionally biased region" description="Polar residues" evidence="2">
    <location>
        <begin position="204"/>
        <end position="213"/>
    </location>
</feature>
<feature type="region of interest" description="Disordered" evidence="2">
    <location>
        <begin position="1"/>
        <end position="33"/>
    </location>
</feature>
<reference evidence="3" key="1">
    <citation type="journal article" date="2020" name="bioRxiv">
        <title>Hybrid origin of Populus tomentosa Carr. identified through genome sequencing and phylogenomic analysis.</title>
        <authorList>
            <person name="An X."/>
            <person name="Gao K."/>
            <person name="Chen Z."/>
            <person name="Li J."/>
            <person name="Yang X."/>
            <person name="Yang X."/>
            <person name="Zhou J."/>
            <person name="Guo T."/>
            <person name="Zhao T."/>
            <person name="Huang S."/>
            <person name="Miao D."/>
            <person name="Khan W.U."/>
            <person name="Rao P."/>
            <person name="Ye M."/>
            <person name="Lei B."/>
            <person name="Liao W."/>
            <person name="Wang J."/>
            <person name="Ji L."/>
            <person name="Li Y."/>
            <person name="Guo B."/>
            <person name="Mustafa N.S."/>
            <person name="Li S."/>
            <person name="Yun Q."/>
            <person name="Keller S.R."/>
            <person name="Mao J."/>
            <person name="Zhang R."/>
            <person name="Strauss S.H."/>
        </authorList>
    </citation>
    <scope>NUCLEOTIDE SEQUENCE</scope>
    <source>
        <strain evidence="3">GM15</strain>
        <tissue evidence="3">Leaf</tissue>
    </source>
</reference>
<keyword evidence="4" id="KW-1185">Reference proteome</keyword>
<evidence type="ECO:0000313" key="4">
    <source>
        <dbReference type="Proteomes" id="UP000886885"/>
    </source>
</evidence>
<accession>A0A8X8C6Y8</accession>
<dbReference type="EMBL" id="JAAWWB010000033">
    <property type="protein sequence ID" value="KAG6743390.1"/>
    <property type="molecule type" value="Genomic_DNA"/>
</dbReference>
<dbReference type="Pfam" id="PF24904">
    <property type="entry name" value="RVE6"/>
    <property type="match status" value="1"/>
</dbReference>
<name>A0A8X8C6Y8_POPTO</name>
<evidence type="ECO:0000256" key="1">
    <source>
        <dbReference type="ARBA" id="ARBA00023242"/>
    </source>
</evidence>
<sequence length="335" mass="36515">MAALPGLSTFPTTTTTTASDSSSDDPNKKIRKPYTITKSRESWTEPEHDKFLEALQLFVKQSVLKLWKLCPVLCVFEHWKLIVGICMRNNEMEILQIRSHAQKYFLKVQKSGTSEHLPPPRPKRKAAHPYPQKASKNAVVLSQPSGSFQSSSAPLESGCALRPDSSSIPMNPIVSAAAASSWTNNVPTVSLSNQAKGALVANNCCSSSESTPRTKPVGKTAEKGNHGQSTRVLPDFAQVYGFIGSVFDPNVTGHLRSLKKMDPIDVETVLLLMRNLAINLTSPSFEEHVSAVSEKQLCLLIAAFSPAQRKLLSSNEIDSEAMGVNKNVDQPMDVA</sequence>
<feature type="compositionally biased region" description="Low complexity" evidence="2">
    <location>
        <begin position="8"/>
        <end position="21"/>
    </location>
</feature>
<dbReference type="AlphaFoldDB" id="A0A8X8C6Y8"/>
<evidence type="ECO:0000256" key="2">
    <source>
        <dbReference type="SAM" id="MobiDB-lite"/>
    </source>
</evidence>
<dbReference type="OrthoDB" id="118550at2759"/>
<comment type="caution">
    <text evidence="3">The sequence shown here is derived from an EMBL/GenBank/DDBJ whole genome shotgun (WGS) entry which is preliminary data.</text>
</comment>
<evidence type="ECO:0000313" key="3">
    <source>
        <dbReference type="EMBL" id="KAG6743390.1"/>
    </source>
</evidence>
<dbReference type="Proteomes" id="UP000886885">
    <property type="component" value="Chromosome 17A"/>
</dbReference>
<feature type="region of interest" description="Disordered" evidence="2">
    <location>
        <begin position="110"/>
        <end position="136"/>
    </location>
</feature>
<protein>
    <recommendedName>
        <fullName evidence="5">Homeodomain-like superfamily protein</fullName>
    </recommendedName>
</protein>
<feature type="region of interest" description="Disordered" evidence="2">
    <location>
        <begin position="204"/>
        <end position="228"/>
    </location>
</feature>
<organism evidence="3 4">
    <name type="scientific">Populus tomentosa</name>
    <name type="common">Chinese white poplar</name>
    <dbReference type="NCBI Taxonomy" id="118781"/>
    <lineage>
        <taxon>Eukaryota</taxon>
        <taxon>Viridiplantae</taxon>
        <taxon>Streptophyta</taxon>
        <taxon>Embryophyta</taxon>
        <taxon>Tracheophyta</taxon>
        <taxon>Spermatophyta</taxon>
        <taxon>Magnoliopsida</taxon>
        <taxon>eudicotyledons</taxon>
        <taxon>Gunneridae</taxon>
        <taxon>Pentapetalae</taxon>
        <taxon>rosids</taxon>
        <taxon>fabids</taxon>
        <taxon>Malpighiales</taxon>
        <taxon>Salicaceae</taxon>
        <taxon>Saliceae</taxon>
        <taxon>Populus</taxon>
    </lineage>
</organism>
<keyword evidence="1" id="KW-0539">Nucleus</keyword>
<dbReference type="PANTHER" id="PTHR12802:SF103">
    <property type="entry name" value="PROTEIN REVEILLE 6"/>
    <property type="match status" value="1"/>
</dbReference>
<gene>
    <name evidence="3" type="ORF">POTOM_054344</name>
</gene>
<evidence type="ECO:0008006" key="5">
    <source>
        <dbReference type="Google" id="ProtNLM"/>
    </source>
</evidence>
<dbReference type="PANTHER" id="PTHR12802">
    <property type="entry name" value="SWI/SNF COMPLEX-RELATED"/>
    <property type="match status" value="1"/>
</dbReference>
<proteinExistence type="predicted"/>